<gene>
    <name evidence="1" type="ORF">ACFSCY_16425</name>
</gene>
<organism evidence="1 2">
    <name type="scientific">Pseudonocardia aurantiaca</name>
    <dbReference type="NCBI Taxonomy" id="75290"/>
    <lineage>
        <taxon>Bacteria</taxon>
        <taxon>Bacillati</taxon>
        <taxon>Actinomycetota</taxon>
        <taxon>Actinomycetes</taxon>
        <taxon>Pseudonocardiales</taxon>
        <taxon>Pseudonocardiaceae</taxon>
        <taxon>Pseudonocardia</taxon>
    </lineage>
</organism>
<accession>A0ABW4FN53</accession>
<comment type="caution">
    <text evidence="1">The sequence shown here is derived from an EMBL/GenBank/DDBJ whole genome shotgun (WGS) entry which is preliminary data.</text>
</comment>
<name>A0ABW4FN53_9PSEU</name>
<evidence type="ECO:0008006" key="3">
    <source>
        <dbReference type="Google" id="ProtNLM"/>
    </source>
</evidence>
<dbReference type="EMBL" id="JBHUCP010000009">
    <property type="protein sequence ID" value="MFD1531026.1"/>
    <property type="molecule type" value="Genomic_DNA"/>
</dbReference>
<dbReference type="SUPFAM" id="SSF56059">
    <property type="entry name" value="Glutathione synthetase ATP-binding domain-like"/>
    <property type="match status" value="1"/>
</dbReference>
<dbReference type="Gene3D" id="3.30.470.20">
    <property type="entry name" value="ATP-grasp fold, B domain"/>
    <property type="match status" value="1"/>
</dbReference>
<reference evidence="2" key="1">
    <citation type="journal article" date="2019" name="Int. J. Syst. Evol. Microbiol.">
        <title>The Global Catalogue of Microorganisms (GCM) 10K type strain sequencing project: providing services to taxonomists for standard genome sequencing and annotation.</title>
        <authorList>
            <consortium name="The Broad Institute Genomics Platform"/>
            <consortium name="The Broad Institute Genome Sequencing Center for Infectious Disease"/>
            <person name="Wu L."/>
            <person name="Ma J."/>
        </authorList>
    </citation>
    <scope>NUCLEOTIDE SEQUENCE [LARGE SCALE GENOMIC DNA]</scope>
    <source>
        <strain evidence="2">JCM 12165</strain>
    </source>
</reference>
<sequence length="294" mass="33069">MWDNLILKGLDVAWVDLARLGDDHLLELRVGHCGRSILTPTQNDGSIDLQHVRTIWWRRPVPPNPEGGDRFRTNFLADEWLTFCESLEWCTTARWVNKPSKERVAGSKAYQLREAEGVGLRVPRTLITNRPDAVLAFASNEQALIYKRIGVSRNAPPVPTRLFGDDDRARLPTLRDCPAMFQEYIPARIDVRVTFIGGTSFATEIHSGQGRFPTDARLDLAVPTMRHNLDGLVAAQLQDFMANLELDFGAIDLRMTQEGEYVFLEVNPSGQYLFAELLTGEPLTAHLGQFLVGQ</sequence>
<dbReference type="Proteomes" id="UP001597145">
    <property type="component" value="Unassembled WGS sequence"/>
</dbReference>
<proteinExistence type="predicted"/>
<dbReference type="RefSeq" id="WP_379659796.1">
    <property type="nucleotide sequence ID" value="NZ_JBHUCP010000009.1"/>
</dbReference>
<evidence type="ECO:0000313" key="2">
    <source>
        <dbReference type="Proteomes" id="UP001597145"/>
    </source>
</evidence>
<keyword evidence="2" id="KW-1185">Reference proteome</keyword>
<dbReference type="PANTHER" id="PTHR21621:SF0">
    <property type="entry name" value="BETA-CITRYLGLUTAMATE SYNTHASE B-RELATED"/>
    <property type="match status" value="1"/>
</dbReference>
<evidence type="ECO:0000313" key="1">
    <source>
        <dbReference type="EMBL" id="MFD1531026.1"/>
    </source>
</evidence>
<dbReference type="PANTHER" id="PTHR21621">
    <property type="entry name" value="RIBOSOMAL PROTEIN S6 MODIFICATION PROTEIN"/>
    <property type="match status" value="1"/>
</dbReference>
<protein>
    <recommendedName>
        <fullName evidence="3">ATP-grasp domain-containing protein</fullName>
    </recommendedName>
</protein>